<feature type="transmembrane region" description="Helical" evidence="1">
    <location>
        <begin position="98"/>
        <end position="120"/>
    </location>
</feature>
<dbReference type="Pfam" id="PF13632">
    <property type="entry name" value="Glyco_trans_2_3"/>
    <property type="match status" value="1"/>
</dbReference>
<name>X1RQ19_9ZZZZ</name>
<feature type="non-terminal residue" evidence="3">
    <location>
        <position position="1"/>
    </location>
</feature>
<keyword evidence="1" id="KW-0812">Transmembrane</keyword>
<organism evidence="3">
    <name type="scientific">marine sediment metagenome</name>
    <dbReference type="NCBI Taxonomy" id="412755"/>
    <lineage>
        <taxon>unclassified sequences</taxon>
        <taxon>metagenomes</taxon>
        <taxon>ecological metagenomes</taxon>
    </lineage>
</organism>
<feature type="domain" description="Glycosyltransferase 2-like" evidence="2">
    <location>
        <begin position="6"/>
        <end position="118"/>
    </location>
</feature>
<accession>X1RQ19</accession>
<protein>
    <recommendedName>
        <fullName evidence="2">Glycosyltransferase 2-like domain-containing protein</fullName>
    </recommendedName>
</protein>
<dbReference type="InterPro" id="IPR001173">
    <property type="entry name" value="Glyco_trans_2-like"/>
</dbReference>
<gene>
    <name evidence="3" type="ORF">S06H3_58869</name>
</gene>
<evidence type="ECO:0000313" key="3">
    <source>
        <dbReference type="EMBL" id="GAI57604.1"/>
    </source>
</evidence>
<reference evidence="3" key="1">
    <citation type="journal article" date="2014" name="Front. Microbiol.">
        <title>High frequency of phylogenetically diverse reductive dehalogenase-homologous genes in deep subseafloor sedimentary metagenomes.</title>
        <authorList>
            <person name="Kawai M."/>
            <person name="Futagami T."/>
            <person name="Toyoda A."/>
            <person name="Takaki Y."/>
            <person name="Nishi S."/>
            <person name="Hori S."/>
            <person name="Arai W."/>
            <person name="Tsubouchi T."/>
            <person name="Morono Y."/>
            <person name="Uchiyama I."/>
            <person name="Ito T."/>
            <person name="Fujiyama A."/>
            <person name="Inagaki F."/>
            <person name="Takami H."/>
        </authorList>
    </citation>
    <scope>NUCLEOTIDE SEQUENCE</scope>
    <source>
        <strain evidence="3">Expedition CK06-06</strain>
    </source>
</reference>
<dbReference type="EMBL" id="BARV01038163">
    <property type="protein sequence ID" value="GAI57604.1"/>
    <property type="molecule type" value="Genomic_DNA"/>
</dbReference>
<dbReference type="InterPro" id="IPR029044">
    <property type="entry name" value="Nucleotide-diphossugar_trans"/>
</dbReference>
<comment type="caution">
    <text evidence="3">The sequence shown here is derived from an EMBL/GenBank/DDBJ whole genome shotgun (WGS) entry which is preliminary data.</text>
</comment>
<evidence type="ECO:0000259" key="2">
    <source>
        <dbReference type="Pfam" id="PF13632"/>
    </source>
</evidence>
<dbReference type="AlphaFoldDB" id="X1RQ19"/>
<sequence length="144" mass="16738">FYDSTPVPWAAGSGFSSFRGWIFDKVGYFDEELGIGKRSSGEDPDMYYRLLKADYKIVYDPASIIYHDHLPTLEAISKLAYQYGTNKLVFYKKYRRDAYMLVCLLGSLSITFFSFLKTLLTGNRKLRRIIQSEIKGILTFRPRE</sequence>
<dbReference type="Gene3D" id="3.90.550.10">
    <property type="entry name" value="Spore Coat Polysaccharide Biosynthesis Protein SpsA, Chain A"/>
    <property type="match status" value="1"/>
</dbReference>
<proteinExistence type="predicted"/>
<keyword evidence="1" id="KW-0472">Membrane</keyword>
<keyword evidence="1" id="KW-1133">Transmembrane helix</keyword>
<dbReference type="SUPFAM" id="SSF53448">
    <property type="entry name" value="Nucleotide-diphospho-sugar transferases"/>
    <property type="match status" value="1"/>
</dbReference>
<evidence type="ECO:0000256" key="1">
    <source>
        <dbReference type="SAM" id="Phobius"/>
    </source>
</evidence>